<keyword evidence="1" id="KW-0812">Transmembrane</keyword>
<accession>A0AA46SU41</accession>
<dbReference type="EMBL" id="CP099534">
    <property type="protein sequence ID" value="UYK88553.1"/>
    <property type="molecule type" value="Genomic_DNA"/>
</dbReference>
<organism evidence="2 3">
    <name type="scientific">Xanthomonas sacchari</name>
    <dbReference type="NCBI Taxonomy" id="56458"/>
    <lineage>
        <taxon>Bacteria</taxon>
        <taxon>Pseudomonadati</taxon>
        <taxon>Pseudomonadota</taxon>
        <taxon>Gammaproteobacteria</taxon>
        <taxon>Lysobacterales</taxon>
        <taxon>Lysobacteraceae</taxon>
        <taxon>Xanthomonas</taxon>
    </lineage>
</organism>
<evidence type="ECO:0000313" key="2">
    <source>
        <dbReference type="EMBL" id="UYK88553.1"/>
    </source>
</evidence>
<feature type="transmembrane region" description="Helical" evidence="1">
    <location>
        <begin position="58"/>
        <end position="78"/>
    </location>
</feature>
<protein>
    <submittedName>
        <fullName evidence="2">AsmA-like C-terminal region-containing protein</fullName>
    </submittedName>
</protein>
<evidence type="ECO:0000313" key="3">
    <source>
        <dbReference type="Proteomes" id="UP001164392"/>
    </source>
</evidence>
<reference evidence="2" key="1">
    <citation type="submission" date="2022-06" db="EMBL/GenBank/DDBJ databases">
        <title>Dynamics of rice microbiomes reveals core vertical transmitted seed endophytes.</title>
        <authorList>
            <person name="Liao K."/>
            <person name="Zhang X."/>
        </authorList>
    </citation>
    <scope>NUCLEOTIDE SEQUENCE</scope>
    <source>
        <strain evidence="2">JR3-14</strain>
    </source>
</reference>
<name>A0AA46SU41_9XANT</name>
<dbReference type="Proteomes" id="UP001164392">
    <property type="component" value="Chromosome"/>
</dbReference>
<sequence>MERPGGPACTATQRRVCATVAFTRSTPRRGDSAAVPLSARPLTAVHARYRRLPRGWRLLLRGLLIAYLLYLLAGNVFLNTPLFDLATNRKPEKFRMHTGPAITVLPGFITAWNVRMRGHVQRNVWQVRADRASARIALLPLLHREVRLPWMEAVNVIGEMDRVEEMIPPPPPSDQGWTLRFDAIHSGTLRRARFGDFAIEGKGHGTVGFLKQLRGGPSELFRSQIVFEDASVRYGKRQIADQATLDARFSFPRHYRAQAPGLRKLGITDLALRVHGRSVALRIDTAGDTTKLSTEPGLGHIQADLHLLRGALQPGSTLNWRVPLHAGVGATDRGVLALLLDVEGDNIRARARLPGQVDPGSMLDADLRIAGRQVPFDDPAALLPRTSGRVQGRWHFESLNWISDLLVRKPWFQLDGGGDVAADLQLRQGALQPGSRLDVPDVQAVAEIMRVRLSGKAQAVGRIVGSAEQPRTQLDVRMRRFALAPLDAPKASFVEGENLQLDLQGDGALATLRDSLQARLRFADARVPDLRAYNRYLPAAQVRVLGGDGRLSGDLQLDASGQVGQGTVRVLGRQARLQTAGLELAGDLDLDARLRRAELQDKRFDLSGSTLRLQGVRYGTQPRQGDWWATLRIPQGRIAAAAPVQADAQVQMQMRDAGPVLAVFAQHSDAPAWLLKLADAGQLQASGQLRWRKDALWLDRVAAENERVALRARLRVGDAGTQGDLYARWGVLGVGVALRGEQRQWHLLGAREWYDKQPAWLPEAPAPAASP</sequence>
<keyword evidence="1" id="KW-1133">Transmembrane helix</keyword>
<gene>
    <name evidence="2" type="ORF">NG824_19115</name>
</gene>
<dbReference type="AlphaFoldDB" id="A0AA46SU41"/>
<proteinExistence type="predicted"/>
<evidence type="ECO:0000256" key="1">
    <source>
        <dbReference type="SAM" id="Phobius"/>
    </source>
</evidence>
<keyword evidence="1" id="KW-0472">Membrane</keyword>